<dbReference type="RefSeq" id="WP_184135804.1">
    <property type="nucleotide sequence ID" value="NZ_JACHFL010000013.1"/>
</dbReference>
<gene>
    <name evidence="1" type="ORF">HNQ08_003958</name>
</gene>
<protein>
    <submittedName>
        <fullName evidence="1">Uncharacterized protein</fullName>
    </submittedName>
</protein>
<evidence type="ECO:0000313" key="1">
    <source>
        <dbReference type="EMBL" id="MBB5364845.1"/>
    </source>
</evidence>
<evidence type="ECO:0000313" key="2">
    <source>
        <dbReference type="Proteomes" id="UP000552709"/>
    </source>
</evidence>
<proteinExistence type="predicted"/>
<name>A0A7W8NGJ4_9DEIO</name>
<dbReference type="AlphaFoldDB" id="A0A7W8NGJ4"/>
<reference evidence="1 2" key="1">
    <citation type="submission" date="2020-08" db="EMBL/GenBank/DDBJ databases">
        <title>Genomic Encyclopedia of Type Strains, Phase IV (KMG-IV): sequencing the most valuable type-strain genomes for metagenomic binning, comparative biology and taxonomic classification.</title>
        <authorList>
            <person name="Goeker M."/>
        </authorList>
    </citation>
    <scope>NUCLEOTIDE SEQUENCE [LARGE SCALE GENOMIC DNA]</scope>
    <source>
        <strain evidence="1 2">DSM 27939</strain>
    </source>
</reference>
<dbReference type="Proteomes" id="UP000552709">
    <property type="component" value="Unassembled WGS sequence"/>
</dbReference>
<dbReference type="EMBL" id="JACHFL010000013">
    <property type="protein sequence ID" value="MBB5364845.1"/>
    <property type="molecule type" value="Genomic_DNA"/>
</dbReference>
<keyword evidence="2" id="KW-1185">Reference proteome</keyword>
<accession>A0A7W8NGJ4</accession>
<sequence length="217" mass="24376">MMDQGAETVSKEKDPAVVLTQLAVGVLATDDGFIALKKIFDGVVIRPAQQYRAFLALRQLLPHTIQTALTYGVVRDPQDNSVMLFSGATPHILASALRPLIPDPDRTAQAVRTMAPWIRAETKGPKYVGFTLTSLENDWNQMYLLYGAIKSRCRKMNFNIPWADADHADCERVARNLCRRPAIRSWLITSLAQEYGVESAGHAMYLLAQEYLRREKL</sequence>
<comment type="caution">
    <text evidence="1">The sequence shown here is derived from an EMBL/GenBank/DDBJ whole genome shotgun (WGS) entry which is preliminary data.</text>
</comment>
<organism evidence="1 2">
    <name type="scientific">Deinococcus humi</name>
    <dbReference type="NCBI Taxonomy" id="662880"/>
    <lineage>
        <taxon>Bacteria</taxon>
        <taxon>Thermotogati</taxon>
        <taxon>Deinococcota</taxon>
        <taxon>Deinococci</taxon>
        <taxon>Deinococcales</taxon>
        <taxon>Deinococcaceae</taxon>
        <taxon>Deinococcus</taxon>
    </lineage>
</organism>